<organism evidence="2 3">
    <name type="scientific">Eiseniibacteriota bacterium</name>
    <dbReference type="NCBI Taxonomy" id="2212470"/>
    <lineage>
        <taxon>Bacteria</taxon>
        <taxon>Candidatus Eiseniibacteriota</taxon>
    </lineage>
</organism>
<keyword evidence="1" id="KW-0732">Signal</keyword>
<dbReference type="PANTHER" id="PTHR41775">
    <property type="entry name" value="SECRETED PROTEIN-RELATED"/>
    <property type="match status" value="1"/>
</dbReference>
<feature type="non-terminal residue" evidence="2">
    <location>
        <position position="218"/>
    </location>
</feature>
<sequence>MSIRRPLALSAFCVFFLFITGHIAHAVPAKDDAVRTLTQPDGSTFSARLYGDEWFHRYETAEGYTVLQDSGGYWVYAERGADGALEPSDRMAGRDDPFSALHLRPANSWLSNALSSKPALRARSSDRSGITGTQQVVIILVEFSDTPGSEGSAGLHDADYFANATTGIVFGSDQGKLSDYLDEVSYGQLDLQGVVANGAWHAADSTEVYYGEDCGGGG</sequence>
<reference evidence="2 3" key="1">
    <citation type="submission" date="2024-09" db="EMBL/GenBank/DDBJ databases">
        <authorList>
            <person name="D'Angelo T."/>
        </authorList>
    </citation>
    <scope>NUCLEOTIDE SEQUENCE [LARGE SCALE GENOMIC DNA]</scope>
    <source>
        <strain evidence="2">SAG AM-320-E07</strain>
    </source>
</reference>
<comment type="caution">
    <text evidence="2">The sequence shown here is derived from an EMBL/GenBank/DDBJ whole genome shotgun (WGS) entry which is preliminary data.</text>
</comment>
<feature type="chain" id="PRO_5046162550" description="Peptidase M6-like domain-containing protein" evidence="1">
    <location>
        <begin position="27"/>
        <end position="218"/>
    </location>
</feature>
<evidence type="ECO:0008006" key="4">
    <source>
        <dbReference type="Google" id="ProtNLM"/>
    </source>
</evidence>
<protein>
    <recommendedName>
        <fullName evidence="4">Peptidase M6-like domain-containing protein</fullName>
    </recommendedName>
</protein>
<dbReference type="Proteomes" id="UP001593833">
    <property type="component" value="Unassembled WGS sequence"/>
</dbReference>
<dbReference type="PANTHER" id="PTHR41775:SF1">
    <property type="entry name" value="PEPTIDASE M6-LIKE DOMAIN-CONTAINING PROTEIN"/>
    <property type="match status" value="1"/>
</dbReference>
<keyword evidence="3" id="KW-1185">Reference proteome</keyword>
<evidence type="ECO:0000256" key="1">
    <source>
        <dbReference type="SAM" id="SignalP"/>
    </source>
</evidence>
<accession>A0ABV6YK90</accession>
<name>A0ABV6YK90_UNCEI</name>
<proteinExistence type="predicted"/>
<evidence type="ECO:0000313" key="2">
    <source>
        <dbReference type="EMBL" id="MFC1572748.1"/>
    </source>
</evidence>
<evidence type="ECO:0000313" key="3">
    <source>
        <dbReference type="Proteomes" id="UP001593833"/>
    </source>
</evidence>
<dbReference type="EMBL" id="JBHPKH010000035">
    <property type="protein sequence ID" value="MFC1572748.1"/>
    <property type="molecule type" value="Genomic_DNA"/>
</dbReference>
<feature type="signal peptide" evidence="1">
    <location>
        <begin position="1"/>
        <end position="26"/>
    </location>
</feature>
<gene>
    <name evidence="2" type="ORF">ACFL6M_04025</name>
</gene>